<gene>
    <name evidence="3" type="ORF">AXX12_06505</name>
</gene>
<feature type="domain" description="FAD dependent oxidoreductase" evidence="2">
    <location>
        <begin position="11"/>
        <end position="371"/>
    </location>
</feature>
<dbReference type="Proteomes" id="UP000076268">
    <property type="component" value="Unassembled WGS sequence"/>
</dbReference>
<sequence length="392" mass="41302">MNIARTQPGEVVIIGAGVIGSAIAYYLTKHGIKPLLLDQCDVCSGSSGACDKAISMQSKNPGLHLSMAMESAAMFPGLGEELDDDIDYGSSGGMIAIENEQQMAIMENFVARQQALGLPVDLLSIEEARRHQPALSPSLLASTYSPADAEVSPLKLTFGFARAARKLGAIIHTGAKVTDIESSGGRVSGVVTSKGAFRADIIINAAGAYAPFIGRLVSLEIPIKPRRGQIIVTEAMPPTIFGTLWSARYIVAKHTPDLIRQEDPQAAELGVGLSLGQTQEGTLLIGGTRELVGYDSSTTPEALSTILRHAVNIVPGLKNIHIIRVFSGLRPYTPDGMPILGPTELAGFLMAAGHEGDGIALAPLTGKMMADYVAGGIESPAIQKLHLERFAQ</sequence>
<dbReference type="RefSeq" id="WP_066240917.1">
    <property type="nucleotide sequence ID" value="NZ_LSGP01000017.1"/>
</dbReference>
<accession>A0A154BQ97</accession>
<dbReference type="STRING" id="1794912.AXX12_06505"/>
<evidence type="ECO:0000256" key="1">
    <source>
        <dbReference type="ARBA" id="ARBA00023002"/>
    </source>
</evidence>
<dbReference type="InterPro" id="IPR036188">
    <property type="entry name" value="FAD/NAD-bd_sf"/>
</dbReference>
<dbReference type="OrthoDB" id="9794226at2"/>
<evidence type="ECO:0000259" key="2">
    <source>
        <dbReference type="Pfam" id="PF01266"/>
    </source>
</evidence>
<evidence type="ECO:0000313" key="3">
    <source>
        <dbReference type="EMBL" id="KYZ76091.1"/>
    </source>
</evidence>
<dbReference type="GO" id="GO:0016491">
    <property type="term" value="F:oxidoreductase activity"/>
    <property type="evidence" value="ECO:0007669"/>
    <property type="project" value="UniProtKB-KW"/>
</dbReference>
<dbReference type="PANTHER" id="PTHR13847:SF287">
    <property type="entry name" value="FAD-DEPENDENT OXIDOREDUCTASE DOMAIN-CONTAINING PROTEIN 1"/>
    <property type="match status" value="1"/>
</dbReference>
<keyword evidence="1" id="KW-0560">Oxidoreductase</keyword>
<comment type="caution">
    <text evidence="3">The sequence shown here is derived from an EMBL/GenBank/DDBJ whole genome shotgun (WGS) entry which is preliminary data.</text>
</comment>
<evidence type="ECO:0000313" key="4">
    <source>
        <dbReference type="Proteomes" id="UP000076268"/>
    </source>
</evidence>
<protein>
    <submittedName>
        <fullName evidence="3">FAD-dependent oxidoreductase</fullName>
    </submittedName>
</protein>
<name>A0A154BQ97_ANASB</name>
<proteinExistence type="predicted"/>
<reference evidence="3 4" key="1">
    <citation type="submission" date="2016-02" db="EMBL/GenBank/DDBJ databases">
        <title>Anaerosporomusa subterraneum gen. nov., sp. nov., a spore-forming obligate anaerobe isolated from saprolite.</title>
        <authorList>
            <person name="Choi J.K."/>
            <person name="Shah M."/>
            <person name="Yee N."/>
        </authorList>
    </citation>
    <scope>NUCLEOTIDE SEQUENCE [LARGE SCALE GENOMIC DNA]</scope>
    <source>
        <strain evidence="3 4">RU4</strain>
    </source>
</reference>
<dbReference type="EMBL" id="LSGP01000017">
    <property type="protein sequence ID" value="KYZ76091.1"/>
    <property type="molecule type" value="Genomic_DNA"/>
</dbReference>
<dbReference type="Pfam" id="PF01266">
    <property type="entry name" value="DAO"/>
    <property type="match status" value="1"/>
</dbReference>
<dbReference type="Gene3D" id="3.50.50.60">
    <property type="entry name" value="FAD/NAD(P)-binding domain"/>
    <property type="match status" value="1"/>
</dbReference>
<dbReference type="SUPFAM" id="SSF51905">
    <property type="entry name" value="FAD/NAD(P)-binding domain"/>
    <property type="match status" value="1"/>
</dbReference>
<dbReference type="AlphaFoldDB" id="A0A154BQ97"/>
<organism evidence="3 4">
    <name type="scientific">Anaerosporomusa subterranea</name>
    <dbReference type="NCBI Taxonomy" id="1794912"/>
    <lineage>
        <taxon>Bacteria</taxon>
        <taxon>Bacillati</taxon>
        <taxon>Bacillota</taxon>
        <taxon>Negativicutes</taxon>
        <taxon>Acetonemataceae</taxon>
        <taxon>Anaerosporomusa</taxon>
    </lineage>
</organism>
<dbReference type="PANTHER" id="PTHR13847">
    <property type="entry name" value="SARCOSINE DEHYDROGENASE-RELATED"/>
    <property type="match status" value="1"/>
</dbReference>
<dbReference type="GO" id="GO:0005737">
    <property type="term" value="C:cytoplasm"/>
    <property type="evidence" value="ECO:0007669"/>
    <property type="project" value="TreeGrafter"/>
</dbReference>
<dbReference type="Gene3D" id="3.30.9.10">
    <property type="entry name" value="D-Amino Acid Oxidase, subunit A, domain 2"/>
    <property type="match status" value="1"/>
</dbReference>
<keyword evidence="4" id="KW-1185">Reference proteome</keyword>
<dbReference type="SUPFAM" id="SSF54373">
    <property type="entry name" value="FAD-linked reductases, C-terminal domain"/>
    <property type="match status" value="1"/>
</dbReference>
<dbReference type="InterPro" id="IPR006076">
    <property type="entry name" value="FAD-dep_OxRdtase"/>
</dbReference>